<accession>A0A919V9D6</accession>
<dbReference type="SUPFAM" id="SSF51735">
    <property type="entry name" value="NAD(P)-binding Rossmann-fold domains"/>
    <property type="match status" value="1"/>
</dbReference>
<evidence type="ECO:0000313" key="4">
    <source>
        <dbReference type="EMBL" id="GII97095.1"/>
    </source>
</evidence>
<evidence type="ECO:0000313" key="5">
    <source>
        <dbReference type="Proteomes" id="UP000606172"/>
    </source>
</evidence>
<dbReference type="PROSITE" id="PS00061">
    <property type="entry name" value="ADH_SHORT"/>
    <property type="match status" value="1"/>
</dbReference>
<comment type="similarity">
    <text evidence="1">Belongs to the short-chain dehydrogenases/reductases (SDR) family.</text>
</comment>
<evidence type="ECO:0000256" key="2">
    <source>
        <dbReference type="ARBA" id="ARBA00023002"/>
    </source>
</evidence>
<dbReference type="InterPro" id="IPR036291">
    <property type="entry name" value="NAD(P)-bd_dom_sf"/>
</dbReference>
<dbReference type="GO" id="GO:0016491">
    <property type="term" value="F:oxidoreductase activity"/>
    <property type="evidence" value="ECO:0007669"/>
    <property type="project" value="UniProtKB-KW"/>
</dbReference>
<dbReference type="AlphaFoldDB" id="A0A919V9D6"/>
<organism evidence="4 5">
    <name type="scientific">Sinosporangium siamense</name>
    <dbReference type="NCBI Taxonomy" id="1367973"/>
    <lineage>
        <taxon>Bacteria</taxon>
        <taxon>Bacillati</taxon>
        <taxon>Actinomycetota</taxon>
        <taxon>Actinomycetes</taxon>
        <taxon>Streptosporangiales</taxon>
        <taxon>Streptosporangiaceae</taxon>
        <taxon>Sinosporangium</taxon>
    </lineage>
</organism>
<dbReference type="PRINTS" id="PR00081">
    <property type="entry name" value="GDHRDH"/>
</dbReference>
<dbReference type="EMBL" id="BOOW01000054">
    <property type="protein sequence ID" value="GII97095.1"/>
    <property type="molecule type" value="Genomic_DNA"/>
</dbReference>
<dbReference type="PANTHER" id="PTHR43639:SF1">
    <property type="entry name" value="SHORT-CHAIN DEHYDROGENASE_REDUCTASE FAMILY PROTEIN"/>
    <property type="match status" value="1"/>
</dbReference>
<proteinExistence type="inferred from homology"/>
<keyword evidence="5" id="KW-1185">Reference proteome</keyword>
<dbReference type="NCBIfam" id="NF005559">
    <property type="entry name" value="PRK07231.1"/>
    <property type="match status" value="1"/>
</dbReference>
<dbReference type="InterPro" id="IPR057326">
    <property type="entry name" value="KR_dom"/>
</dbReference>
<gene>
    <name evidence="4" type="ORF">Ssi02_73260</name>
</gene>
<reference evidence="4" key="1">
    <citation type="submission" date="2021-01" db="EMBL/GenBank/DDBJ databases">
        <title>Whole genome shotgun sequence of Sinosporangium siamense NBRC 109515.</title>
        <authorList>
            <person name="Komaki H."/>
            <person name="Tamura T."/>
        </authorList>
    </citation>
    <scope>NUCLEOTIDE SEQUENCE</scope>
    <source>
        <strain evidence="4">NBRC 109515</strain>
    </source>
</reference>
<dbReference type="Pfam" id="PF13561">
    <property type="entry name" value="adh_short_C2"/>
    <property type="match status" value="1"/>
</dbReference>
<dbReference type="SMART" id="SM00822">
    <property type="entry name" value="PKS_KR"/>
    <property type="match status" value="1"/>
</dbReference>
<dbReference type="InterPro" id="IPR002347">
    <property type="entry name" value="SDR_fam"/>
</dbReference>
<sequence>MSPFDLQGKVAIVTGASSGIGAEAARGLGEAGCAVLLVGRSENRLAEVADAVKRTGAAAAYVSADVRDDEAPDRIVAAALAEFGRIDVLVHSAGIYAQASLEETTDELFDGQWVTNVRAPYRLTRAVRPHLTAGSSIIFVSSMSGHVGSPNDSAYCASKGAIELIVKALATELAPAGIRVNAIAPGNVHTPINKELITPEVEKEIVAMTPAGRVGLVRDISPAVVYLASDASAYVIGASLPIDGGFIAQ</sequence>
<dbReference type="RefSeq" id="WP_204032472.1">
    <property type="nucleotide sequence ID" value="NZ_BOOW01000054.1"/>
</dbReference>
<dbReference type="PANTHER" id="PTHR43639">
    <property type="entry name" value="OXIDOREDUCTASE, SHORT-CHAIN DEHYDROGENASE/REDUCTASE FAMILY (AFU_ORTHOLOGUE AFUA_5G02870)"/>
    <property type="match status" value="1"/>
</dbReference>
<protein>
    <submittedName>
        <fullName evidence="4">Oxidoreductase</fullName>
    </submittedName>
</protein>
<name>A0A919V9D6_9ACTN</name>
<keyword evidence="2" id="KW-0560">Oxidoreductase</keyword>
<dbReference type="InterPro" id="IPR020904">
    <property type="entry name" value="Sc_DH/Rdtase_CS"/>
</dbReference>
<comment type="caution">
    <text evidence="4">The sequence shown here is derived from an EMBL/GenBank/DDBJ whole genome shotgun (WGS) entry which is preliminary data.</text>
</comment>
<dbReference type="PRINTS" id="PR00080">
    <property type="entry name" value="SDRFAMILY"/>
</dbReference>
<dbReference type="CDD" id="cd05233">
    <property type="entry name" value="SDR_c"/>
    <property type="match status" value="1"/>
</dbReference>
<evidence type="ECO:0000256" key="1">
    <source>
        <dbReference type="ARBA" id="ARBA00006484"/>
    </source>
</evidence>
<evidence type="ECO:0000259" key="3">
    <source>
        <dbReference type="SMART" id="SM00822"/>
    </source>
</evidence>
<dbReference type="Gene3D" id="3.40.50.720">
    <property type="entry name" value="NAD(P)-binding Rossmann-like Domain"/>
    <property type="match status" value="1"/>
</dbReference>
<feature type="domain" description="Ketoreductase" evidence="3">
    <location>
        <begin position="9"/>
        <end position="186"/>
    </location>
</feature>
<dbReference type="Proteomes" id="UP000606172">
    <property type="component" value="Unassembled WGS sequence"/>
</dbReference>
<dbReference type="FunFam" id="3.40.50.720:FF:000084">
    <property type="entry name" value="Short-chain dehydrogenase reductase"/>
    <property type="match status" value="1"/>
</dbReference>